<gene>
    <name evidence="2" type="ORF">GCM10023351_14650</name>
</gene>
<protein>
    <submittedName>
        <fullName evidence="2">Uncharacterized protein</fullName>
    </submittedName>
</protein>
<keyword evidence="1" id="KW-0472">Membrane</keyword>
<evidence type="ECO:0000313" key="3">
    <source>
        <dbReference type="Proteomes" id="UP001501645"/>
    </source>
</evidence>
<sequence length="186" mass="18842">MDEPVSMSVTERAAVRARVLRGTAILDHAARTRRRLVTASATVVVAGIVCLTALLGTTATSNEAADENGPHAVQRAGHSVLWAAPRAATADTFHGSAVVSGTLTRTASGCLGLENAGEVEVLRFPYGSVLADDGESVEIPGHGVFSLGDTVHGGGVHLADEGADALDAPAECTGYRVASLNDAGTG</sequence>
<keyword evidence="1" id="KW-0812">Transmembrane</keyword>
<evidence type="ECO:0000256" key="1">
    <source>
        <dbReference type="SAM" id="Phobius"/>
    </source>
</evidence>
<organism evidence="2 3">
    <name type="scientific">Microbacterium gilvum</name>
    <dbReference type="NCBI Taxonomy" id="1336204"/>
    <lineage>
        <taxon>Bacteria</taxon>
        <taxon>Bacillati</taxon>
        <taxon>Actinomycetota</taxon>
        <taxon>Actinomycetes</taxon>
        <taxon>Micrococcales</taxon>
        <taxon>Microbacteriaceae</taxon>
        <taxon>Microbacterium</taxon>
    </lineage>
</organism>
<proteinExistence type="predicted"/>
<feature type="transmembrane region" description="Helical" evidence="1">
    <location>
        <begin position="36"/>
        <end position="56"/>
    </location>
</feature>
<comment type="caution">
    <text evidence="2">The sequence shown here is derived from an EMBL/GenBank/DDBJ whole genome shotgun (WGS) entry which is preliminary data.</text>
</comment>
<dbReference type="EMBL" id="BAABKO010000002">
    <property type="protein sequence ID" value="GAA4771643.1"/>
    <property type="molecule type" value="Genomic_DNA"/>
</dbReference>
<reference evidence="3" key="1">
    <citation type="journal article" date="2019" name="Int. J. Syst. Evol. Microbiol.">
        <title>The Global Catalogue of Microorganisms (GCM) 10K type strain sequencing project: providing services to taxonomists for standard genome sequencing and annotation.</title>
        <authorList>
            <consortium name="The Broad Institute Genomics Platform"/>
            <consortium name="The Broad Institute Genome Sequencing Center for Infectious Disease"/>
            <person name="Wu L."/>
            <person name="Ma J."/>
        </authorList>
    </citation>
    <scope>NUCLEOTIDE SEQUENCE [LARGE SCALE GENOMIC DNA]</scope>
    <source>
        <strain evidence="3">JCM 18537</strain>
    </source>
</reference>
<dbReference type="Proteomes" id="UP001501645">
    <property type="component" value="Unassembled WGS sequence"/>
</dbReference>
<name>A0ABP9A2L5_9MICO</name>
<keyword evidence="1" id="KW-1133">Transmembrane helix</keyword>
<evidence type="ECO:0000313" key="2">
    <source>
        <dbReference type="EMBL" id="GAA4771643.1"/>
    </source>
</evidence>
<keyword evidence="3" id="KW-1185">Reference proteome</keyword>
<accession>A0ABP9A2L5</accession>